<dbReference type="OrthoDB" id="9801609at2"/>
<dbReference type="PANTHER" id="PTHR43179">
    <property type="entry name" value="RHAMNOSYLTRANSFERASE WBBL"/>
    <property type="match status" value="1"/>
</dbReference>
<evidence type="ECO:0000313" key="6">
    <source>
        <dbReference type="Proteomes" id="UP000036458"/>
    </source>
</evidence>
<dbReference type="KEGG" id="ruf:TH63_04830"/>
<organism evidence="5 6">
    <name type="scientific">Rufibacter radiotolerans</name>
    <dbReference type="NCBI Taxonomy" id="1379910"/>
    <lineage>
        <taxon>Bacteria</taxon>
        <taxon>Pseudomonadati</taxon>
        <taxon>Bacteroidota</taxon>
        <taxon>Cytophagia</taxon>
        <taxon>Cytophagales</taxon>
        <taxon>Hymenobacteraceae</taxon>
        <taxon>Rufibacter</taxon>
    </lineage>
</organism>
<name>A0A0H4VML7_9BACT</name>
<dbReference type="Proteomes" id="UP000036458">
    <property type="component" value="Chromosome"/>
</dbReference>
<dbReference type="Gene3D" id="3.90.550.10">
    <property type="entry name" value="Spore Coat Polysaccharide Biosynthesis Protein SpsA, Chain A"/>
    <property type="match status" value="1"/>
</dbReference>
<comment type="similarity">
    <text evidence="1">Belongs to the glycosyltransferase 2 family.</text>
</comment>
<dbReference type="Pfam" id="PF00535">
    <property type="entry name" value="Glycos_transf_2"/>
    <property type="match status" value="1"/>
</dbReference>
<gene>
    <name evidence="5" type="ORF">TH63_04830</name>
</gene>
<dbReference type="GO" id="GO:0016757">
    <property type="term" value="F:glycosyltransferase activity"/>
    <property type="evidence" value="ECO:0007669"/>
    <property type="project" value="UniProtKB-KW"/>
</dbReference>
<dbReference type="PATRIC" id="fig|1379910.4.peg.1049"/>
<dbReference type="SUPFAM" id="SSF53448">
    <property type="entry name" value="Nucleotide-diphospho-sugar transferases"/>
    <property type="match status" value="1"/>
</dbReference>
<keyword evidence="6" id="KW-1185">Reference proteome</keyword>
<evidence type="ECO:0000256" key="1">
    <source>
        <dbReference type="ARBA" id="ARBA00006739"/>
    </source>
</evidence>
<evidence type="ECO:0000313" key="5">
    <source>
        <dbReference type="EMBL" id="AKQ45112.1"/>
    </source>
</evidence>
<keyword evidence="2" id="KW-0328">Glycosyltransferase</keyword>
<sequence length="869" mass="99477">MSIMFSKKIKISLTPSPALKQQEINGIITYESFDNDPFFEIWPLDGILKAGWYKVALGLKLQQGEIIIPKIYFDFGNGYSEEYHWKLYFRDAEVLGLVKLPWDCYRLRLDVSETNVVFEASDLTIFKLTKPQAIFQSFKVLEKIGESRASFLKKVVYQKNVKERKKILKSVFDGSYVPLPYHELPAIDEKQTQFNKEVDIAELLTYSTIHAEKLKETKRNHEIISKLNYRADNQVPVDIILPVYNGLHFLEKLIPQIFSNSDLPFTLHIIDDCSPDQEVVDYLQEAVLKYNNLNVTRNTTNLGFTKTVNKLLSICRQDVIVLLNSDIEVPGNWLSTLIAPLLLDDKIGTVTPMSNCATICSFPNLGDNPILDGYDVESLNAPLKDFQTYYEEIPTGVGFCMAINGKMLTKVGTLNEEAFPRGYGEEVDLCFRARKKGYKSVLNSNLFIYHKHGGSFASAEKVKLLNENQKKLEVLHPEFNQVLKKYFNNNTFILQKLAYFIKILQSEGKLVSVFLDHDLGGGTNVYASNYLLKEKENCFLYGQYLNPNRNGDKRILFSLSYKNYNLKFGIDEIQTLFDLFDFYNLKINKIVINNLVSYHNSLLLAKQIIEYKKKNSDVFLQALGHDFFFICPNFLLFRDNKEFCGVPTDLSECITCLKGISKNIDPQLVPNDFTTVEEWRRTWGDLLTVYANELVVFSESTKALFLKVWPLLSTKIQLTPHSLVGFTKNEKRILNIGILGNIHSVAKGARFIQELAIYIQQNNLHHFKLINFGGIQSTFDHPAIIKTGGYSLNELHFKLAQNKVDVIFIPSVWSETFSYTTLEAIETGIPTACFKLGGQFDQVRHYDKGIVVEEINPEAFINAVTNYFN</sequence>
<evidence type="ECO:0000256" key="3">
    <source>
        <dbReference type="ARBA" id="ARBA00022679"/>
    </source>
</evidence>
<dbReference type="InterPro" id="IPR001173">
    <property type="entry name" value="Glyco_trans_2-like"/>
</dbReference>
<keyword evidence="3" id="KW-0808">Transferase</keyword>
<dbReference type="PANTHER" id="PTHR43179:SF12">
    <property type="entry name" value="GALACTOFURANOSYLTRANSFERASE GLFT2"/>
    <property type="match status" value="1"/>
</dbReference>
<dbReference type="RefSeq" id="WP_048919952.1">
    <property type="nucleotide sequence ID" value="NZ_CP010777.1"/>
</dbReference>
<reference evidence="5 6" key="1">
    <citation type="submission" date="2015-01" db="EMBL/GenBank/DDBJ databases">
        <title>Rufibacter sp./DG31D/ whole genome sequencing.</title>
        <authorList>
            <person name="Kim M.K."/>
            <person name="Srinivasan S."/>
            <person name="Lee J.-J."/>
        </authorList>
    </citation>
    <scope>NUCLEOTIDE SEQUENCE [LARGE SCALE GENOMIC DNA]</scope>
    <source>
        <strain evidence="5 6">DG31D</strain>
    </source>
</reference>
<dbReference type="AlphaFoldDB" id="A0A0H4VML7"/>
<protein>
    <recommendedName>
        <fullName evidence="4">Glycosyltransferase 2-like domain-containing protein</fullName>
    </recommendedName>
</protein>
<dbReference type="EMBL" id="CP010777">
    <property type="protein sequence ID" value="AKQ45112.1"/>
    <property type="molecule type" value="Genomic_DNA"/>
</dbReference>
<proteinExistence type="inferred from homology"/>
<dbReference type="Gene3D" id="3.40.50.2000">
    <property type="entry name" value="Glycogen Phosphorylase B"/>
    <property type="match status" value="1"/>
</dbReference>
<dbReference type="STRING" id="1379910.TH63_04830"/>
<evidence type="ECO:0000256" key="2">
    <source>
        <dbReference type="ARBA" id="ARBA00022676"/>
    </source>
</evidence>
<accession>A0A0H4VML7</accession>
<dbReference type="Pfam" id="PF13692">
    <property type="entry name" value="Glyco_trans_1_4"/>
    <property type="match status" value="1"/>
</dbReference>
<feature type="domain" description="Glycosyltransferase 2-like" evidence="4">
    <location>
        <begin position="239"/>
        <end position="352"/>
    </location>
</feature>
<evidence type="ECO:0000259" key="4">
    <source>
        <dbReference type="Pfam" id="PF00535"/>
    </source>
</evidence>
<dbReference type="InterPro" id="IPR029044">
    <property type="entry name" value="Nucleotide-diphossugar_trans"/>
</dbReference>
<dbReference type="SUPFAM" id="SSF53756">
    <property type="entry name" value="UDP-Glycosyltransferase/glycogen phosphorylase"/>
    <property type="match status" value="1"/>
</dbReference>